<dbReference type="InterPro" id="IPR045527">
    <property type="entry name" value="DUF6470"/>
</dbReference>
<dbReference type="AlphaFoldDB" id="A0A410PSY8"/>
<dbReference type="Proteomes" id="UP000287601">
    <property type="component" value="Chromosome"/>
</dbReference>
<dbReference type="Pfam" id="PF20074">
    <property type="entry name" value="DUF6470"/>
    <property type="match status" value="1"/>
</dbReference>
<protein>
    <submittedName>
        <fullName evidence="1">Uncharacterized protein</fullName>
    </submittedName>
</protein>
<dbReference type="OrthoDB" id="2063031at2"/>
<accession>A0A410PSY8</accession>
<reference evidence="1 2" key="1">
    <citation type="submission" date="2019-01" db="EMBL/GenBank/DDBJ databases">
        <title>Draft genomes of a novel of Aminipila strains.</title>
        <authorList>
            <person name="Ma S."/>
        </authorList>
    </citation>
    <scope>NUCLEOTIDE SEQUENCE [LARGE SCALE GENOMIC DNA]</scope>
    <source>
        <strain evidence="2">JN-39</strain>
    </source>
</reference>
<organism evidence="1 2">
    <name type="scientific">Aminipila luticellarii</name>
    <dbReference type="NCBI Taxonomy" id="2507160"/>
    <lineage>
        <taxon>Bacteria</taxon>
        <taxon>Bacillati</taxon>
        <taxon>Bacillota</taxon>
        <taxon>Clostridia</taxon>
        <taxon>Peptostreptococcales</taxon>
        <taxon>Anaerovoracaceae</taxon>
        <taxon>Aminipila</taxon>
    </lineage>
</organism>
<name>A0A410PSY8_9FIRM</name>
<keyword evidence="2" id="KW-1185">Reference proteome</keyword>
<evidence type="ECO:0000313" key="1">
    <source>
        <dbReference type="EMBL" id="QAT42020.1"/>
    </source>
</evidence>
<sequence>MEPLLDIKTVPICIEFKTRAPQLRLEKATAELEMSTDKGGLQIKSRPIRVNIDTFETKKSAGNGDVFDSVKKYAAEGRKAAYQATARYGQEGNILMDVEPNEEAFQQIADLRLGNNEHQTPNIRWIPDVPPDIQWQPGEMTIKYQMDKINFDFKQQTRPLKFIPGDIEFTVTQKPDVVITYIGGPLYVPPSAEPGYVDEE</sequence>
<dbReference type="KEGG" id="amij:EQM06_01580"/>
<gene>
    <name evidence="1" type="ORF">EQM06_01580</name>
</gene>
<dbReference type="EMBL" id="CP035281">
    <property type="protein sequence ID" value="QAT42020.1"/>
    <property type="molecule type" value="Genomic_DNA"/>
</dbReference>
<evidence type="ECO:0000313" key="2">
    <source>
        <dbReference type="Proteomes" id="UP000287601"/>
    </source>
</evidence>
<proteinExistence type="predicted"/>
<dbReference type="RefSeq" id="WP_128744674.1">
    <property type="nucleotide sequence ID" value="NZ_CP035281.1"/>
</dbReference>